<keyword evidence="10" id="KW-1185">Reference proteome</keyword>
<dbReference type="PANTHER" id="PTHR43163">
    <property type="entry name" value="DIPEPTIDE TRANSPORT SYSTEM PERMEASE PROTEIN DPPB-RELATED"/>
    <property type="match status" value="1"/>
</dbReference>
<dbReference type="OrthoDB" id="9807402at2"/>
<evidence type="ECO:0000256" key="1">
    <source>
        <dbReference type="ARBA" id="ARBA00004651"/>
    </source>
</evidence>
<evidence type="ECO:0000256" key="2">
    <source>
        <dbReference type="ARBA" id="ARBA00022448"/>
    </source>
</evidence>
<protein>
    <submittedName>
        <fullName evidence="9">ABC transporter permease</fullName>
    </submittedName>
</protein>
<comment type="similarity">
    <text evidence="7">Belongs to the binding-protein-dependent transport system permease family.</text>
</comment>
<dbReference type="CDD" id="cd06261">
    <property type="entry name" value="TM_PBP2"/>
    <property type="match status" value="1"/>
</dbReference>
<keyword evidence="3" id="KW-1003">Cell membrane</keyword>
<dbReference type="Proteomes" id="UP000245252">
    <property type="component" value="Unassembled WGS sequence"/>
</dbReference>
<reference evidence="9 10" key="1">
    <citation type="submission" date="2018-05" db="EMBL/GenBank/DDBJ databases">
        <title>The draft genome of strain NS-104.</title>
        <authorList>
            <person name="Hang P."/>
            <person name="Jiang J."/>
        </authorList>
    </citation>
    <scope>NUCLEOTIDE SEQUENCE [LARGE SCALE GENOMIC DNA]</scope>
    <source>
        <strain evidence="9 10">NS-104</strain>
    </source>
</reference>
<feature type="transmembrane region" description="Helical" evidence="7">
    <location>
        <begin position="120"/>
        <end position="142"/>
    </location>
</feature>
<evidence type="ECO:0000256" key="5">
    <source>
        <dbReference type="ARBA" id="ARBA00022989"/>
    </source>
</evidence>
<keyword evidence="4 7" id="KW-0812">Transmembrane</keyword>
<dbReference type="GO" id="GO:0055085">
    <property type="term" value="P:transmembrane transport"/>
    <property type="evidence" value="ECO:0007669"/>
    <property type="project" value="InterPro"/>
</dbReference>
<evidence type="ECO:0000313" key="10">
    <source>
        <dbReference type="Proteomes" id="UP000245252"/>
    </source>
</evidence>
<keyword evidence="6 7" id="KW-0472">Membrane</keyword>
<feature type="transmembrane region" description="Helical" evidence="7">
    <location>
        <begin position="193"/>
        <end position="212"/>
    </location>
</feature>
<dbReference type="PROSITE" id="PS50928">
    <property type="entry name" value="ABC_TM1"/>
    <property type="match status" value="1"/>
</dbReference>
<evidence type="ECO:0000256" key="4">
    <source>
        <dbReference type="ARBA" id="ARBA00022692"/>
    </source>
</evidence>
<dbReference type="InterPro" id="IPR045621">
    <property type="entry name" value="BPD_transp_1_N"/>
</dbReference>
<evidence type="ECO:0000313" key="9">
    <source>
        <dbReference type="EMBL" id="PWE52522.1"/>
    </source>
</evidence>
<proteinExistence type="inferred from homology"/>
<accession>A0A2U2DGU7</accession>
<dbReference type="RefSeq" id="WP_109462036.1">
    <property type="nucleotide sequence ID" value="NZ_QFBC01000024.1"/>
</dbReference>
<dbReference type="GO" id="GO:0005886">
    <property type="term" value="C:plasma membrane"/>
    <property type="evidence" value="ECO:0007669"/>
    <property type="project" value="UniProtKB-SubCell"/>
</dbReference>
<evidence type="ECO:0000256" key="3">
    <source>
        <dbReference type="ARBA" id="ARBA00022475"/>
    </source>
</evidence>
<evidence type="ECO:0000259" key="8">
    <source>
        <dbReference type="PROSITE" id="PS50928"/>
    </source>
</evidence>
<feature type="transmembrane region" description="Helical" evidence="7">
    <location>
        <begin position="12"/>
        <end position="33"/>
    </location>
</feature>
<keyword evidence="5 7" id="KW-1133">Transmembrane helix</keyword>
<organism evidence="9 10">
    <name type="scientific">Metarhizobium album</name>
    <dbReference type="NCBI Taxonomy" id="2182425"/>
    <lineage>
        <taxon>Bacteria</taxon>
        <taxon>Pseudomonadati</taxon>
        <taxon>Pseudomonadota</taxon>
        <taxon>Alphaproteobacteria</taxon>
        <taxon>Hyphomicrobiales</taxon>
        <taxon>Rhizobiaceae</taxon>
        <taxon>Metarhizobium</taxon>
    </lineage>
</organism>
<feature type="domain" description="ABC transmembrane type-1" evidence="8">
    <location>
        <begin position="118"/>
        <end position="320"/>
    </location>
</feature>
<comment type="caution">
    <text evidence="9">The sequence shown here is derived from an EMBL/GenBank/DDBJ whole genome shotgun (WGS) entry which is preliminary data.</text>
</comment>
<feature type="transmembrane region" description="Helical" evidence="7">
    <location>
        <begin position="297"/>
        <end position="319"/>
    </location>
</feature>
<sequence>MAFALEFFLRRISQGVLIVLAVAFVIFALLRIAPGDPIRIILGPMATPSAMEETAERFGLRDPIPVQFLRYLGDIAKGDFGNSFIRGKQGGTTGGSQDAAGSPPVERAAVIELIAKALPYTLLLAACGFLLACLVSIPLGIMAGVRNNGWPQKVALYLSSLLVSLPNVWVGIVLIYLLSARTGWLPAIGYRHIGYVIIPAIVVAIELAPVMIRSISVAVATNVQDPFYEIGQVRGLSARAMLFRHVLRNAAVPLLNSFGAQMIGMLLGGLFVVEYIFSFPGIGLLTINAVFQRDFPVIQTVAIFASTVLVFINIAVDFASTTIDRRLKF</sequence>
<evidence type="ECO:0000256" key="6">
    <source>
        <dbReference type="ARBA" id="ARBA00023136"/>
    </source>
</evidence>
<dbReference type="Gene3D" id="1.10.3720.10">
    <property type="entry name" value="MetI-like"/>
    <property type="match status" value="1"/>
</dbReference>
<dbReference type="Pfam" id="PF19300">
    <property type="entry name" value="BPD_transp_1_N"/>
    <property type="match status" value="1"/>
</dbReference>
<gene>
    <name evidence="9" type="ORF">DEM27_30620</name>
</gene>
<feature type="transmembrane region" description="Helical" evidence="7">
    <location>
        <begin position="254"/>
        <end position="277"/>
    </location>
</feature>
<dbReference type="Pfam" id="PF00528">
    <property type="entry name" value="BPD_transp_1"/>
    <property type="match status" value="1"/>
</dbReference>
<name>A0A2U2DGU7_9HYPH</name>
<dbReference type="InterPro" id="IPR035906">
    <property type="entry name" value="MetI-like_sf"/>
</dbReference>
<evidence type="ECO:0000256" key="7">
    <source>
        <dbReference type="RuleBase" id="RU363032"/>
    </source>
</evidence>
<feature type="transmembrane region" description="Helical" evidence="7">
    <location>
        <begin position="154"/>
        <end position="178"/>
    </location>
</feature>
<keyword evidence="2 7" id="KW-0813">Transport</keyword>
<dbReference type="EMBL" id="QFBC01000024">
    <property type="protein sequence ID" value="PWE52522.1"/>
    <property type="molecule type" value="Genomic_DNA"/>
</dbReference>
<dbReference type="AlphaFoldDB" id="A0A2U2DGU7"/>
<comment type="subcellular location">
    <subcellularLocation>
        <location evidence="1 7">Cell membrane</location>
        <topology evidence="1 7">Multi-pass membrane protein</topology>
    </subcellularLocation>
</comment>
<dbReference type="InterPro" id="IPR000515">
    <property type="entry name" value="MetI-like"/>
</dbReference>
<dbReference type="SUPFAM" id="SSF161098">
    <property type="entry name" value="MetI-like"/>
    <property type="match status" value="1"/>
</dbReference>
<dbReference type="PANTHER" id="PTHR43163:SF6">
    <property type="entry name" value="DIPEPTIDE TRANSPORT SYSTEM PERMEASE PROTEIN DPPB-RELATED"/>
    <property type="match status" value="1"/>
</dbReference>